<evidence type="ECO:0000313" key="2">
    <source>
        <dbReference type="EMBL" id="TWI97507.1"/>
    </source>
</evidence>
<evidence type="ECO:0000313" key="3">
    <source>
        <dbReference type="Proteomes" id="UP000317010"/>
    </source>
</evidence>
<keyword evidence="1" id="KW-0812">Transmembrane</keyword>
<comment type="caution">
    <text evidence="2">The sequence shown here is derived from an EMBL/GenBank/DDBJ whole genome shotgun (WGS) entry which is preliminary data.</text>
</comment>
<feature type="transmembrane region" description="Helical" evidence="1">
    <location>
        <begin position="14"/>
        <end position="33"/>
    </location>
</feature>
<dbReference type="EMBL" id="VLLI01000010">
    <property type="protein sequence ID" value="TWI97507.1"/>
    <property type="molecule type" value="Genomic_DNA"/>
</dbReference>
<accession>A0A562TVD5</accession>
<dbReference type="AlphaFoldDB" id="A0A562TVD5"/>
<protein>
    <submittedName>
        <fullName evidence="2">Uncharacterized protein</fullName>
    </submittedName>
</protein>
<organism evidence="2 3">
    <name type="scientific">Mucilaginibacter frigoritolerans</name>
    <dbReference type="NCBI Taxonomy" id="652788"/>
    <lineage>
        <taxon>Bacteria</taxon>
        <taxon>Pseudomonadati</taxon>
        <taxon>Bacteroidota</taxon>
        <taxon>Sphingobacteriia</taxon>
        <taxon>Sphingobacteriales</taxon>
        <taxon>Sphingobacteriaceae</taxon>
        <taxon>Mucilaginibacter</taxon>
    </lineage>
</organism>
<keyword evidence="1" id="KW-1133">Transmembrane helix</keyword>
<proteinExistence type="predicted"/>
<keyword evidence="1" id="KW-0472">Membrane</keyword>
<reference evidence="2 3" key="1">
    <citation type="submission" date="2019-07" db="EMBL/GenBank/DDBJ databases">
        <title>Genomic Encyclopedia of Archaeal and Bacterial Type Strains, Phase II (KMG-II): from individual species to whole genera.</title>
        <authorList>
            <person name="Goeker M."/>
        </authorList>
    </citation>
    <scope>NUCLEOTIDE SEQUENCE [LARGE SCALE GENOMIC DNA]</scope>
    <source>
        <strain evidence="2 3">ATCC BAA-1854</strain>
    </source>
</reference>
<name>A0A562TVD5_9SPHI</name>
<dbReference type="Proteomes" id="UP000317010">
    <property type="component" value="Unassembled WGS sequence"/>
</dbReference>
<sequence>MTEVRKVISLQKSYYTNCIILYTNTVIGLIFLLELKNHFLELG</sequence>
<gene>
    <name evidence="2" type="ORF">JN11_03326</name>
</gene>
<keyword evidence="3" id="KW-1185">Reference proteome</keyword>
<evidence type="ECO:0000256" key="1">
    <source>
        <dbReference type="SAM" id="Phobius"/>
    </source>
</evidence>